<gene>
    <name evidence="1" type="ORF">AN396_01540</name>
</gene>
<evidence type="ECO:0000313" key="2">
    <source>
        <dbReference type="Proteomes" id="UP000188605"/>
    </source>
</evidence>
<dbReference type="EMBL" id="LJDB01000077">
    <property type="protein sequence ID" value="ONI38878.1"/>
    <property type="molecule type" value="Genomic_DNA"/>
</dbReference>
<organism evidence="1 2">
    <name type="scientific">Candidatus Epulonipiscium fishelsonii</name>
    <dbReference type="NCBI Taxonomy" id="77094"/>
    <lineage>
        <taxon>Bacteria</taxon>
        <taxon>Bacillati</taxon>
        <taxon>Bacillota</taxon>
        <taxon>Clostridia</taxon>
        <taxon>Lachnospirales</taxon>
        <taxon>Lachnospiraceae</taxon>
        <taxon>Candidatus Epulonipiscium</taxon>
    </lineage>
</organism>
<protein>
    <submittedName>
        <fullName evidence="1">Uncharacterized protein</fullName>
    </submittedName>
</protein>
<comment type="caution">
    <text evidence="1">The sequence shown here is derived from an EMBL/GenBank/DDBJ whole genome shotgun (WGS) entry which is preliminary data.</text>
</comment>
<sequence length="102" mass="10781">MPRLICNVDTCGHHYDSLCGLNSIGITGSSATTDSETKCSNFITYAGASNSMTGGSLNLDVQCQAVNCTHNERQKCQADFISIAGINAFTESDTECSGFCPK</sequence>
<proteinExistence type="predicted"/>
<keyword evidence="2" id="KW-1185">Reference proteome</keyword>
<evidence type="ECO:0000313" key="1">
    <source>
        <dbReference type="EMBL" id="ONI38878.1"/>
    </source>
</evidence>
<accession>A0ACC8X9J1</accession>
<dbReference type="Proteomes" id="UP000188605">
    <property type="component" value="Unassembled WGS sequence"/>
</dbReference>
<name>A0ACC8X9J1_9FIRM</name>
<reference evidence="1" key="1">
    <citation type="submission" date="2016-08" db="EMBL/GenBank/DDBJ databases">
        <authorList>
            <person name="Ngugi D.K."/>
            <person name="Miyake S."/>
            <person name="Stingl U."/>
        </authorList>
    </citation>
    <scope>NUCLEOTIDE SEQUENCE</scope>
    <source>
        <strain evidence="1">SCG-B11WGA-EpuloA1</strain>
    </source>
</reference>